<sequence length="105" mass="11662">MTILTRENLQFLIPGTTHILEHNGADAFVYLGQDGKGHMLLNTGETRSGSWRLLNDGYATHWDGGQKGDWMLDATADGLFYVSRDGSQRLKLRGILFGNAKNLPQ</sequence>
<proteinExistence type="predicted"/>
<organism evidence="1 2">
    <name type="scientific">Nitratireductor rhodophyticola</name>
    <dbReference type="NCBI Taxonomy" id="2854036"/>
    <lineage>
        <taxon>Bacteria</taxon>
        <taxon>Pseudomonadati</taxon>
        <taxon>Pseudomonadota</taxon>
        <taxon>Alphaproteobacteria</taxon>
        <taxon>Hyphomicrobiales</taxon>
        <taxon>Phyllobacteriaceae</taxon>
        <taxon>Nitratireductor</taxon>
    </lineage>
</organism>
<keyword evidence="2" id="KW-1185">Reference proteome</keyword>
<reference evidence="1 2" key="1">
    <citation type="submission" date="2021-06" db="EMBL/GenBank/DDBJ databases">
        <title>Nitratireductor porphyridii sp. nov., isolated from a small marine red alga, Porphyridium purpureum in South Korea.</title>
        <authorList>
            <person name="Kim K.H."/>
            <person name="Kristyanto S."/>
            <person name="Jeon C.O."/>
        </authorList>
    </citation>
    <scope>NUCLEOTIDE SEQUENCE [LARGE SCALE GENOMIC DNA]</scope>
    <source>
        <strain evidence="1 2">R6</strain>
    </source>
</reference>
<comment type="caution">
    <text evidence="1">The sequence shown here is derived from an EMBL/GenBank/DDBJ whole genome shotgun (WGS) entry which is preliminary data.</text>
</comment>
<name>A0ABS7RBK0_9HYPH</name>
<gene>
    <name evidence="1" type="ORF">KVG22_17045</name>
</gene>
<dbReference type="RefSeq" id="WP_065816186.1">
    <property type="nucleotide sequence ID" value="NZ_CBDDPV010000002.1"/>
</dbReference>
<accession>A0ABS7RBK0</accession>
<evidence type="ECO:0000313" key="1">
    <source>
        <dbReference type="EMBL" id="MBY8918312.1"/>
    </source>
</evidence>
<protein>
    <submittedName>
        <fullName evidence="1">Uncharacterized protein</fullName>
    </submittedName>
</protein>
<dbReference type="Proteomes" id="UP000777661">
    <property type="component" value="Unassembled WGS sequence"/>
</dbReference>
<dbReference type="EMBL" id="JAHSQO010000005">
    <property type="protein sequence ID" value="MBY8918312.1"/>
    <property type="molecule type" value="Genomic_DNA"/>
</dbReference>
<evidence type="ECO:0000313" key="2">
    <source>
        <dbReference type="Proteomes" id="UP000777661"/>
    </source>
</evidence>